<protein>
    <submittedName>
        <fullName evidence="1">Uncharacterized protein</fullName>
    </submittedName>
</protein>
<evidence type="ECO:0000313" key="2">
    <source>
        <dbReference type="Proteomes" id="UP000030671"/>
    </source>
</evidence>
<keyword evidence="2" id="KW-1185">Reference proteome</keyword>
<dbReference type="RefSeq" id="XP_009540365.1">
    <property type="nucleotide sequence ID" value="XM_009542070.1"/>
</dbReference>
<organism evidence="1 2">
    <name type="scientific">Heterobasidion irregulare (strain TC 32-1)</name>
    <dbReference type="NCBI Taxonomy" id="747525"/>
    <lineage>
        <taxon>Eukaryota</taxon>
        <taxon>Fungi</taxon>
        <taxon>Dikarya</taxon>
        <taxon>Basidiomycota</taxon>
        <taxon>Agaricomycotina</taxon>
        <taxon>Agaricomycetes</taxon>
        <taxon>Russulales</taxon>
        <taxon>Bondarzewiaceae</taxon>
        <taxon>Heterobasidion</taxon>
        <taxon>Heterobasidion annosum species complex</taxon>
    </lineage>
</organism>
<sequence length="135" mass="15502">LYFCHQSIYALSYLACQVICCGPPEYTTQYTIEWRISDLSSKLKQHSNPYVNLSQYGMCQAQVNALKTMLPDLEHNVKEFPCGAHPVRENFVLFWAKDLCACTVLLCEALVIKAYFCEAGGIYYAEGEWRWHGFP</sequence>
<dbReference type="OrthoDB" id="2669721at2759"/>
<dbReference type="HOGENOM" id="CLU_1890702_0_0_1"/>
<feature type="non-terminal residue" evidence="1">
    <location>
        <position position="1"/>
    </location>
</feature>
<dbReference type="STRING" id="747525.W4KKX9"/>
<name>W4KKX9_HETIT</name>
<gene>
    <name evidence="1" type="ORF">HETIRDRAFT_42519</name>
</gene>
<dbReference type="Proteomes" id="UP000030671">
    <property type="component" value="Unassembled WGS sequence"/>
</dbReference>
<evidence type="ECO:0000313" key="1">
    <source>
        <dbReference type="EMBL" id="ETW86508.1"/>
    </source>
</evidence>
<dbReference type="KEGG" id="hir:HETIRDRAFT_42519"/>
<accession>W4KKX9</accession>
<proteinExistence type="predicted"/>
<dbReference type="EMBL" id="KI925454">
    <property type="protein sequence ID" value="ETW86508.1"/>
    <property type="molecule type" value="Genomic_DNA"/>
</dbReference>
<reference evidence="1 2" key="1">
    <citation type="journal article" date="2012" name="New Phytol.">
        <title>Insight into trade-off between wood decay and parasitism from the genome of a fungal forest pathogen.</title>
        <authorList>
            <person name="Olson A."/>
            <person name="Aerts A."/>
            <person name="Asiegbu F."/>
            <person name="Belbahri L."/>
            <person name="Bouzid O."/>
            <person name="Broberg A."/>
            <person name="Canback B."/>
            <person name="Coutinho P.M."/>
            <person name="Cullen D."/>
            <person name="Dalman K."/>
            <person name="Deflorio G."/>
            <person name="van Diepen L.T."/>
            <person name="Dunand C."/>
            <person name="Duplessis S."/>
            <person name="Durling M."/>
            <person name="Gonthier P."/>
            <person name="Grimwood J."/>
            <person name="Fossdal C.G."/>
            <person name="Hansson D."/>
            <person name="Henrissat B."/>
            <person name="Hietala A."/>
            <person name="Himmelstrand K."/>
            <person name="Hoffmeister D."/>
            <person name="Hogberg N."/>
            <person name="James T.Y."/>
            <person name="Karlsson M."/>
            <person name="Kohler A."/>
            <person name="Kues U."/>
            <person name="Lee Y.H."/>
            <person name="Lin Y.C."/>
            <person name="Lind M."/>
            <person name="Lindquist E."/>
            <person name="Lombard V."/>
            <person name="Lucas S."/>
            <person name="Lunden K."/>
            <person name="Morin E."/>
            <person name="Murat C."/>
            <person name="Park J."/>
            <person name="Raffaello T."/>
            <person name="Rouze P."/>
            <person name="Salamov A."/>
            <person name="Schmutz J."/>
            <person name="Solheim H."/>
            <person name="Stahlberg J."/>
            <person name="Velez H."/>
            <person name="de Vries R.P."/>
            <person name="Wiebenga A."/>
            <person name="Woodward S."/>
            <person name="Yakovlev I."/>
            <person name="Garbelotto M."/>
            <person name="Martin F."/>
            <person name="Grigoriev I.V."/>
            <person name="Stenlid J."/>
        </authorList>
    </citation>
    <scope>NUCLEOTIDE SEQUENCE [LARGE SCALE GENOMIC DNA]</scope>
    <source>
        <strain evidence="1 2">TC 32-1</strain>
    </source>
</reference>
<dbReference type="InParanoid" id="W4KKX9"/>
<dbReference type="GeneID" id="20674022"/>
<dbReference type="AlphaFoldDB" id="W4KKX9"/>